<feature type="non-terminal residue" evidence="2">
    <location>
        <position position="1"/>
    </location>
</feature>
<evidence type="ECO:0000313" key="3">
    <source>
        <dbReference type="Proteomes" id="UP000675554"/>
    </source>
</evidence>
<feature type="transmembrane region" description="Helical" evidence="1">
    <location>
        <begin position="6"/>
        <end position="23"/>
    </location>
</feature>
<evidence type="ECO:0000256" key="1">
    <source>
        <dbReference type="SAM" id="Phobius"/>
    </source>
</evidence>
<keyword evidence="1" id="KW-1133">Transmembrane helix</keyword>
<comment type="caution">
    <text evidence="2">The sequence shown here is derived from an EMBL/GenBank/DDBJ whole genome shotgun (WGS) entry which is preliminary data.</text>
</comment>
<reference evidence="2" key="1">
    <citation type="submission" date="2021-04" db="EMBL/GenBank/DDBJ databases">
        <title>Sequencing of actinobacteria type strains.</title>
        <authorList>
            <person name="Nguyen G.-S."/>
            <person name="Wentzel A."/>
        </authorList>
    </citation>
    <scope>NUCLEOTIDE SEQUENCE</scope>
    <source>
        <strain evidence="2">DSM 42095</strain>
    </source>
</reference>
<accession>A0A8T4J540</accession>
<protein>
    <submittedName>
        <fullName evidence="2">NADH-quinone oxidoreductase subunit D</fullName>
    </submittedName>
</protein>
<organism evidence="2 3">
    <name type="scientific">Streptomyces daliensis</name>
    <dbReference type="NCBI Taxonomy" id="299421"/>
    <lineage>
        <taxon>Bacteria</taxon>
        <taxon>Bacillati</taxon>
        <taxon>Actinomycetota</taxon>
        <taxon>Actinomycetes</taxon>
        <taxon>Kitasatosporales</taxon>
        <taxon>Streptomycetaceae</taxon>
        <taxon>Streptomyces</taxon>
    </lineage>
</organism>
<keyword evidence="1" id="KW-0472">Membrane</keyword>
<evidence type="ECO:0000313" key="2">
    <source>
        <dbReference type="EMBL" id="MBR7676734.1"/>
    </source>
</evidence>
<dbReference type="Proteomes" id="UP000675554">
    <property type="component" value="Unassembled WGS sequence"/>
</dbReference>
<dbReference type="EMBL" id="JAGSMN010000729">
    <property type="protein sequence ID" value="MBR7676734.1"/>
    <property type="molecule type" value="Genomic_DNA"/>
</dbReference>
<proteinExistence type="predicted"/>
<gene>
    <name evidence="2" type="ORF">KDA82_27755</name>
</gene>
<name>A0A8T4J540_9ACTN</name>
<sequence>NLSGVLLGLLSAGLAVAGALIGLRRGAPGGHRDEGGPLPWLRRLQSGHIGDYVAWTVAGMALLTVLAAW</sequence>
<keyword evidence="1" id="KW-0812">Transmembrane</keyword>
<keyword evidence="3" id="KW-1185">Reference proteome</keyword>
<dbReference type="AlphaFoldDB" id="A0A8T4J540"/>